<evidence type="ECO:0000256" key="1">
    <source>
        <dbReference type="ARBA" id="ARBA00022729"/>
    </source>
</evidence>
<dbReference type="Pfam" id="PF18435">
    <property type="entry name" value="EstA_Ig_like"/>
    <property type="match status" value="1"/>
</dbReference>
<reference evidence="6" key="1">
    <citation type="submission" date="2017-01" db="EMBL/GenBank/DDBJ databases">
        <authorList>
            <person name="Varghese N."/>
            <person name="Submissions S."/>
        </authorList>
    </citation>
    <scope>NUCLEOTIDE SEQUENCE [LARGE SCALE GENOMIC DNA]</scope>
    <source>
        <strain evidence="6">DSM 23127</strain>
    </source>
</reference>
<evidence type="ECO:0000259" key="3">
    <source>
        <dbReference type="Pfam" id="PF13205"/>
    </source>
</evidence>
<dbReference type="Gene3D" id="2.60.40.1220">
    <property type="match status" value="4"/>
</dbReference>
<dbReference type="STRING" id="570947.SAMN05421687_102364"/>
<protein>
    <submittedName>
        <fullName evidence="5">Uncharacterized protein</fullName>
    </submittedName>
</protein>
<dbReference type="Pfam" id="PF13205">
    <property type="entry name" value="Big_5"/>
    <property type="match status" value="1"/>
</dbReference>
<feature type="domain" description="Esterase Ig-like N-terminal" evidence="4">
    <location>
        <begin position="785"/>
        <end position="844"/>
    </location>
</feature>
<feature type="signal peptide" evidence="2">
    <location>
        <begin position="1"/>
        <end position="23"/>
    </location>
</feature>
<name>A0A1N7IWI1_9BACI</name>
<evidence type="ECO:0000259" key="4">
    <source>
        <dbReference type="Pfam" id="PF18435"/>
    </source>
</evidence>
<evidence type="ECO:0000313" key="6">
    <source>
        <dbReference type="Proteomes" id="UP000187608"/>
    </source>
</evidence>
<dbReference type="AlphaFoldDB" id="A0A1N7IWI1"/>
<dbReference type="OrthoDB" id="2079983at2"/>
<feature type="chain" id="PRO_5038903854" evidence="2">
    <location>
        <begin position="24"/>
        <end position="1091"/>
    </location>
</feature>
<dbReference type="RefSeq" id="WP_076557360.1">
    <property type="nucleotide sequence ID" value="NZ_FTOC01000002.1"/>
</dbReference>
<dbReference type="Proteomes" id="UP000187608">
    <property type="component" value="Unassembled WGS sequence"/>
</dbReference>
<feature type="domain" description="SbsA Ig-like" evidence="3">
    <location>
        <begin position="341"/>
        <end position="417"/>
    </location>
</feature>
<dbReference type="InterPro" id="IPR041172">
    <property type="entry name" value="EstA_Ig-like_N"/>
</dbReference>
<keyword evidence="1 2" id="KW-0732">Signal</keyword>
<dbReference type="InterPro" id="IPR014755">
    <property type="entry name" value="Cu-Rt/internalin_Ig-like"/>
</dbReference>
<proteinExistence type="predicted"/>
<gene>
    <name evidence="5" type="ORF">SAMN05421687_102364</name>
</gene>
<accession>A0A1N7IWI1</accession>
<sequence>MNKNLKVLSSAAMASALAVPAVAGVAPTTADAAEQIESIAFEVDGQTYTATYKEYATATLDGEGELYDAIQDSSLVGIGVGDGVYVSYTALAQASLDNPDTGVQELLDMLDDDADNLVSDDDVADFEDFPSGDVTVENVSAINLKQVEVEFNTEELTTEDVQDTDNYTVMDSDDNDVSVDNVTVNGSTATLTLTDAADNQDEYSVTVDQDAFGGAEDFEGTVEFFDTTIPEVTGADVVGSKTIKVMFSEPINTDTDGDGTEDADLEDAFQLNDGEQFVKDVNFMNNNTEANVEFYTDLEEGTQTISVSNDLEDYAGYSLIGTDLEVEVVEDTEAPEIVGVEDVSPNKATLVFSEEIESGVNAADFYHTNTNEVATGATVVDGNKVELTFAPGDELPNGTAYIYVKDEAITDLWGNQNDQQLRVAAEVEVDETAPSIQDVEASAQNELTVTYDEDVDKDTGSYMILDEEGEELDIVDNVEYKDDEDGNDMLDTLVLSLDDNVYGDHTLVAEDVEDTVGNALDSQEVDFFVEDETKPKFSTFSSTLYQDGQATEVLVVDFEEQMAVSGEYSVLDLSKYIVNGTSLEDVDSASITATDQNTKVRIEVEQSDLNITDGTDELEIGRVADAAGNTTSALSGQVDIDPAGTVDVDTVEATDNNKVTVTLDDTVTDFEADDFELISASSESDLSSAVIGASIDNSGDTSEVTMTLQDDFLTDDGVISSGNTDAGEQVAVRTAGSNVTTANSYGEFVSFAKETATDEIKPELELDNDDNEMVTTLDNDSNGLIDAVVLEYTEPIANSSVSNLTYNVDGYEVNDVYTNTSAAIAGSGTDGKFVIIEVSNSDNTVTMDTDATPSVEQVLPISDDSGNTKEAGTSEAMDNVAAQISTLDLTQDGSNVTLYEDTTNEFTITTADDLDGAYGNTVDVEVTSADTAGDGIEAAYASNTLTITIDETPGTGDNTLASLKTEVEGIQNGNSTSDFEVTLNSNGTNTLADDDSDDVTSTAFTGGSDEIALTFTEDIDASTVDTDDLSTDFEISSVGNEGGTVAVAGEDVTLNVTTADAQVQGETLKVKSSAVQDSNGVDVTNTFETIN</sequence>
<evidence type="ECO:0000313" key="5">
    <source>
        <dbReference type="EMBL" id="SIS41453.1"/>
    </source>
</evidence>
<dbReference type="InterPro" id="IPR032812">
    <property type="entry name" value="SbsA_Ig"/>
</dbReference>
<keyword evidence="6" id="KW-1185">Reference proteome</keyword>
<dbReference type="EMBL" id="FTOC01000002">
    <property type="protein sequence ID" value="SIS41453.1"/>
    <property type="molecule type" value="Genomic_DNA"/>
</dbReference>
<evidence type="ECO:0000256" key="2">
    <source>
        <dbReference type="SAM" id="SignalP"/>
    </source>
</evidence>
<organism evidence="5 6">
    <name type="scientific">Salimicrobium flavidum</name>
    <dbReference type="NCBI Taxonomy" id="570947"/>
    <lineage>
        <taxon>Bacteria</taxon>
        <taxon>Bacillati</taxon>
        <taxon>Bacillota</taxon>
        <taxon>Bacilli</taxon>
        <taxon>Bacillales</taxon>
        <taxon>Bacillaceae</taxon>
        <taxon>Salimicrobium</taxon>
    </lineage>
</organism>